<keyword evidence="2" id="KW-0808">Transferase</keyword>
<evidence type="ECO:0000313" key="9">
    <source>
        <dbReference type="Proteomes" id="UP000230586"/>
    </source>
</evidence>
<evidence type="ECO:0000256" key="2">
    <source>
        <dbReference type="ARBA" id="ARBA00022679"/>
    </source>
</evidence>
<reference evidence="9" key="1">
    <citation type="submission" date="2017-09" db="EMBL/GenBank/DDBJ databases">
        <title>Depth-based differentiation of microbial function through sediment-hosted aquifers and enrichment of novel symbionts in the deep terrestrial subsurface.</title>
        <authorList>
            <person name="Probst A.J."/>
            <person name="Ladd B."/>
            <person name="Jarett J.K."/>
            <person name="Geller-Mcgrath D.E."/>
            <person name="Sieber C.M.K."/>
            <person name="Emerson J.B."/>
            <person name="Anantharaman K."/>
            <person name="Thomas B.C."/>
            <person name="Malmstrom R."/>
            <person name="Stieglmeier M."/>
            <person name="Klingl A."/>
            <person name="Woyke T."/>
            <person name="Ryan C.M."/>
            <person name="Banfield J.F."/>
        </authorList>
    </citation>
    <scope>NUCLEOTIDE SEQUENCE [LARGE SCALE GENOMIC DNA]</scope>
</reference>
<gene>
    <name evidence="8" type="ORF">COT27_02125</name>
</gene>
<keyword evidence="3" id="KW-0548">Nucleotidyltransferase</keyword>
<keyword evidence="4" id="KW-0235">DNA replication</keyword>
<proteinExistence type="predicted"/>
<dbReference type="InterPro" id="IPR041931">
    <property type="entry name" value="DNA_pol3_alpha_thumb_dom"/>
</dbReference>
<dbReference type="AlphaFoldDB" id="A0A2M6XSM6"/>
<evidence type="ECO:0000256" key="1">
    <source>
        <dbReference type="ARBA" id="ARBA00012417"/>
    </source>
</evidence>
<evidence type="ECO:0000256" key="4">
    <source>
        <dbReference type="ARBA" id="ARBA00022705"/>
    </source>
</evidence>
<accession>A0A2M6XSM6</accession>
<dbReference type="SUPFAM" id="SSF89550">
    <property type="entry name" value="PHP domain-like"/>
    <property type="match status" value="1"/>
</dbReference>
<dbReference type="Pfam" id="PF14579">
    <property type="entry name" value="HHH_6"/>
    <property type="match status" value="1"/>
</dbReference>
<evidence type="ECO:0000256" key="6">
    <source>
        <dbReference type="ARBA" id="ARBA00049244"/>
    </source>
</evidence>
<dbReference type="Pfam" id="PF17657">
    <property type="entry name" value="DNA_pol3_finger"/>
    <property type="match status" value="1"/>
</dbReference>
<dbReference type="PANTHER" id="PTHR32294">
    <property type="entry name" value="DNA POLYMERASE III SUBUNIT ALPHA"/>
    <property type="match status" value="1"/>
</dbReference>
<dbReference type="InterPro" id="IPR029460">
    <property type="entry name" value="DNAPol_HHH"/>
</dbReference>
<evidence type="ECO:0000313" key="8">
    <source>
        <dbReference type="EMBL" id="PIU10644.1"/>
    </source>
</evidence>
<dbReference type="SMART" id="SM00481">
    <property type="entry name" value="POLIIIAc"/>
    <property type="match status" value="1"/>
</dbReference>
<dbReference type="NCBIfam" id="TIGR00594">
    <property type="entry name" value="polc"/>
    <property type="match status" value="1"/>
</dbReference>
<organism evidence="8 9">
    <name type="scientific">Candidatus Kuenenbacteria bacterium CG08_land_8_20_14_0_20_37_23</name>
    <dbReference type="NCBI Taxonomy" id="1974617"/>
    <lineage>
        <taxon>Bacteria</taxon>
        <taxon>Candidatus Kueneniibacteriota</taxon>
    </lineage>
</organism>
<dbReference type="InterPro" id="IPR011708">
    <property type="entry name" value="DNA_pol3_alpha_NTPase_dom"/>
</dbReference>
<dbReference type="Pfam" id="PF07733">
    <property type="entry name" value="DNA_pol3_alpha"/>
    <property type="match status" value="1"/>
</dbReference>
<dbReference type="GO" id="GO:0006260">
    <property type="term" value="P:DNA replication"/>
    <property type="evidence" value="ECO:0007669"/>
    <property type="project" value="UniProtKB-KW"/>
</dbReference>
<dbReference type="InterPro" id="IPR004805">
    <property type="entry name" value="DnaE2/DnaE/PolC"/>
</dbReference>
<evidence type="ECO:0000256" key="5">
    <source>
        <dbReference type="ARBA" id="ARBA00022932"/>
    </source>
</evidence>
<dbReference type="PANTHER" id="PTHR32294:SF0">
    <property type="entry name" value="DNA POLYMERASE III SUBUNIT ALPHA"/>
    <property type="match status" value="1"/>
</dbReference>
<protein>
    <recommendedName>
        <fullName evidence="1">DNA-directed DNA polymerase</fullName>
        <ecNumber evidence="1">2.7.7.7</ecNumber>
    </recommendedName>
</protein>
<evidence type="ECO:0000259" key="7">
    <source>
        <dbReference type="SMART" id="SM00481"/>
    </source>
</evidence>
<sequence length="1176" mass="134189">MPSRFIHLHVHSHYSLLDGLSKVPDLVKRAKELRMDAIALTDHGVMYGAIEFYKECRHAGIKPIIGMEVYIAPRKLTDKKPGIDAKNNHLLLLAQNEIGYKNLIKLTSKAHIEGFYYRPRIDNEYLNEHAEGLIGASACLKGKIPQLLLENRYSEARETALFYERIFGKGNFYLELEHHPEIQEQNKINKLLIKLSQDAKLPLILTKDSHYLYPDDKEAQDALVCIQTGKTMDDKKRLNMTGFDTSLVNENVMLEYARELNCPEAIENTRKIADECKIELDLTTWHFPKFAVPNSRPSDEYIRELTYSGLKKKEGQITPDDKQRLDYELDIIISKKYHDYFLIVADFMKWAHDQGIIATTRGSASGSLVSYALGITSVNPLHFQLPFERFLTKKRPTPPDIDCDIQDSRRGEVIEYVRNKYGKRQVANIGTFGTMKARAAVRDITRVLGLPYAMGDKIAKMIPQGPQGSYISIEKAIEINPELKQFYESDAHVKKIMNLAKKIERCVRHVSVHAAGVVIAPDKLTNFLPLQIEPKGEEIITQYDMHAIDPNIEEETVGLLKADFLGIRNLSILGIAKEIVKHTKKIEIDLEKIPWDDKKTFKLLSHGRTMGVFQLSSSGMTRYLKELIPDNIYDIMAMVALYRPGPMEIIPEYIRRKKDPSSITYPHPKLKDILERTYGLLIYQDDVMLTAMTLAGYEAEEADEFRKAMGKKIKSLMVKQKIKFIEGCKKNGLENSKAQEIWSYIEPFAGYGFNKAHSSSYAVVAYQTAYMKANYPSEFMAALMTAESDNTGKIVEAVAECEKMSIDVLAPNINESLANFTYISDKAIRFGLKAIKNLGTDIVDTIISERKNGGIYISLEDFLIRVHSKNLNKKSLEALIKSGAMDAFGERNQMISNMNRLLAFIKTYERERNTGQFSLFGAKAEKKIVLTLDPTEAAEEKQKLIWEKEMLGLYVSSHPFKNISGIFAKVTANCSDVLDKQITAGSNIYSAGIITNIKKIFTKKNELMMFVTLEDATSALEVIVFPKLLKKNPEIWQEDKFVFLSGKISDKDDIPKILADRAYEIDPNNPQSVLKKINHHVDNGESQDKTTARDIFISVDAKNFNKKMHTDLKIIFERNYGKNRVYLMVQQNGEIRKIVTNFYISYNNEVQRQIEELIGERNIRIKMRNNLPIYKQ</sequence>
<dbReference type="Gene3D" id="1.10.10.1600">
    <property type="entry name" value="Bacterial DNA polymerase III alpha subunit, thumb domain"/>
    <property type="match status" value="1"/>
</dbReference>
<dbReference type="CDD" id="cd04485">
    <property type="entry name" value="DnaE_OBF"/>
    <property type="match status" value="1"/>
</dbReference>
<dbReference type="CDD" id="cd12113">
    <property type="entry name" value="PHP_PolIIIA_DnaE3"/>
    <property type="match status" value="1"/>
</dbReference>
<feature type="domain" description="Polymerase/histidinol phosphatase N-terminal" evidence="7">
    <location>
        <begin position="6"/>
        <end position="73"/>
    </location>
</feature>
<dbReference type="GO" id="GO:0008408">
    <property type="term" value="F:3'-5' exonuclease activity"/>
    <property type="evidence" value="ECO:0007669"/>
    <property type="project" value="InterPro"/>
</dbReference>
<dbReference type="Gene3D" id="3.20.20.140">
    <property type="entry name" value="Metal-dependent hydrolases"/>
    <property type="match status" value="1"/>
</dbReference>
<comment type="catalytic activity">
    <reaction evidence="6">
        <text>DNA(n) + a 2'-deoxyribonucleoside 5'-triphosphate = DNA(n+1) + diphosphate</text>
        <dbReference type="Rhea" id="RHEA:22508"/>
        <dbReference type="Rhea" id="RHEA-COMP:17339"/>
        <dbReference type="Rhea" id="RHEA-COMP:17340"/>
        <dbReference type="ChEBI" id="CHEBI:33019"/>
        <dbReference type="ChEBI" id="CHEBI:61560"/>
        <dbReference type="ChEBI" id="CHEBI:173112"/>
        <dbReference type="EC" id="2.7.7.7"/>
    </reaction>
</comment>
<keyword evidence="5" id="KW-0239">DNA-directed DNA polymerase</keyword>
<dbReference type="GO" id="GO:0003887">
    <property type="term" value="F:DNA-directed DNA polymerase activity"/>
    <property type="evidence" value="ECO:0007669"/>
    <property type="project" value="UniProtKB-KW"/>
</dbReference>
<evidence type="ECO:0000256" key="3">
    <source>
        <dbReference type="ARBA" id="ARBA00022695"/>
    </source>
</evidence>
<dbReference type="EMBL" id="PEXX01000037">
    <property type="protein sequence ID" value="PIU10644.1"/>
    <property type="molecule type" value="Genomic_DNA"/>
</dbReference>
<dbReference type="InterPro" id="IPR004013">
    <property type="entry name" value="PHP_dom"/>
</dbReference>
<comment type="caution">
    <text evidence="8">The sequence shown here is derived from an EMBL/GenBank/DDBJ whole genome shotgun (WGS) entry which is preliminary data.</text>
</comment>
<dbReference type="Proteomes" id="UP000230586">
    <property type="component" value="Unassembled WGS sequence"/>
</dbReference>
<dbReference type="NCBIfam" id="NF005298">
    <property type="entry name" value="PRK06826.1"/>
    <property type="match status" value="1"/>
</dbReference>
<dbReference type="Pfam" id="PF02811">
    <property type="entry name" value="PHP"/>
    <property type="match status" value="1"/>
</dbReference>
<dbReference type="InterPro" id="IPR016195">
    <property type="entry name" value="Pol/histidinol_Pase-like"/>
</dbReference>
<name>A0A2M6XSM6_9BACT</name>
<dbReference type="NCBIfam" id="NF004226">
    <property type="entry name" value="PRK05673.1"/>
    <property type="match status" value="1"/>
</dbReference>
<dbReference type="Gene3D" id="1.10.150.870">
    <property type="match status" value="1"/>
</dbReference>
<dbReference type="EC" id="2.7.7.7" evidence="1"/>
<dbReference type="InterPro" id="IPR040982">
    <property type="entry name" value="DNA_pol3_finger"/>
</dbReference>
<dbReference type="InterPro" id="IPR003141">
    <property type="entry name" value="Pol/His_phosphatase_N"/>
</dbReference>